<sequence length="390" mass="43106">MKVLIVIDSLCTWFTVFNYCTRYFLSALRGSHIFRFGGDMPSAGILHNKFIINNFQHVYTLSIPVFCHFMLKAFSLHPLIKNIMCIRSYTCTYLLLLLSGLFLLPVHSKAQSLGTTPALLEPSGTQYFQNQYLANPAMAGVDTGLHINAAYRNQWSKIDGAPVTQFLTADYAMGKRVGVGLNIFNDKAGLLNRTRVALTYAYHLPLSEWGQQLSFGLSLAWNVERLSTKDVDGEVNDPSIGTFNRRDDYFEASYGMAYTDGHLNLQGSIPNLRGLFTGTDKGVDGGNVFFTAASYKFITESAISSIEPKLCYRGVKGYDNIVDIGVNVTCLDNLANVMAMYHTSKSVTAGIGVNVLRTVAIQALYNSQTGGIKTYVDGTYEIGATIHLFR</sequence>
<keyword evidence="2" id="KW-1185">Reference proteome</keyword>
<reference evidence="1 2" key="1">
    <citation type="submission" date="2019-12" db="EMBL/GenBank/DDBJ databases">
        <title>Chitinophaga sp. strain ysch24 (GDMCC 1.1355), whole genome shotgun sequence.</title>
        <authorList>
            <person name="Zhang X."/>
        </authorList>
    </citation>
    <scope>NUCLEOTIDE SEQUENCE [LARGE SCALE GENOMIC DNA]</scope>
    <source>
        <strain evidence="2">ysch24</strain>
    </source>
</reference>
<comment type="caution">
    <text evidence="1">The sequence shown here is derived from an EMBL/GenBank/DDBJ whole genome shotgun (WGS) entry which is preliminary data.</text>
</comment>
<evidence type="ECO:0000313" key="1">
    <source>
        <dbReference type="EMBL" id="MVT09994.1"/>
    </source>
</evidence>
<dbReference type="InterPro" id="IPR019861">
    <property type="entry name" value="PorP/SprF_Bacteroidetes"/>
</dbReference>
<proteinExistence type="predicted"/>
<dbReference type="NCBIfam" id="TIGR03519">
    <property type="entry name" value="T9SS_PorP_fam"/>
    <property type="match status" value="1"/>
</dbReference>
<name>A0A7K1U6K9_9BACT</name>
<dbReference type="Pfam" id="PF11751">
    <property type="entry name" value="PorP_SprF"/>
    <property type="match status" value="1"/>
</dbReference>
<dbReference type="EMBL" id="WRXN01000007">
    <property type="protein sequence ID" value="MVT09994.1"/>
    <property type="molecule type" value="Genomic_DNA"/>
</dbReference>
<protein>
    <submittedName>
        <fullName evidence="1">Type IX secretion system membrane protein PorP/SprF</fullName>
    </submittedName>
</protein>
<organism evidence="1 2">
    <name type="scientific">Chitinophaga tropicalis</name>
    <dbReference type="NCBI Taxonomy" id="2683588"/>
    <lineage>
        <taxon>Bacteria</taxon>
        <taxon>Pseudomonadati</taxon>
        <taxon>Bacteroidota</taxon>
        <taxon>Chitinophagia</taxon>
        <taxon>Chitinophagales</taxon>
        <taxon>Chitinophagaceae</taxon>
        <taxon>Chitinophaga</taxon>
    </lineage>
</organism>
<dbReference type="AlphaFoldDB" id="A0A7K1U6K9"/>
<accession>A0A7K1U6K9</accession>
<dbReference type="Proteomes" id="UP000461730">
    <property type="component" value="Unassembled WGS sequence"/>
</dbReference>
<gene>
    <name evidence="1" type="ORF">GO493_17110</name>
</gene>
<evidence type="ECO:0000313" key="2">
    <source>
        <dbReference type="Proteomes" id="UP000461730"/>
    </source>
</evidence>